<accession>A0A811UL82</accession>
<gene>
    <name evidence="2" type="ORF">CCAP1982_LOCUS8460</name>
</gene>
<dbReference type="AlphaFoldDB" id="A0A811UL82"/>
<protein>
    <submittedName>
        <fullName evidence="2">(Mediterranean fruit fly) hypothetical protein</fullName>
    </submittedName>
</protein>
<evidence type="ECO:0000256" key="1">
    <source>
        <dbReference type="SAM" id="SignalP"/>
    </source>
</evidence>
<evidence type="ECO:0000313" key="3">
    <source>
        <dbReference type="Proteomes" id="UP000606786"/>
    </source>
</evidence>
<organism evidence="2 3">
    <name type="scientific">Ceratitis capitata</name>
    <name type="common">Mediterranean fruit fly</name>
    <name type="synonym">Tephritis capitata</name>
    <dbReference type="NCBI Taxonomy" id="7213"/>
    <lineage>
        <taxon>Eukaryota</taxon>
        <taxon>Metazoa</taxon>
        <taxon>Ecdysozoa</taxon>
        <taxon>Arthropoda</taxon>
        <taxon>Hexapoda</taxon>
        <taxon>Insecta</taxon>
        <taxon>Pterygota</taxon>
        <taxon>Neoptera</taxon>
        <taxon>Endopterygota</taxon>
        <taxon>Diptera</taxon>
        <taxon>Brachycera</taxon>
        <taxon>Muscomorpha</taxon>
        <taxon>Tephritoidea</taxon>
        <taxon>Tephritidae</taxon>
        <taxon>Ceratitis</taxon>
        <taxon>Ceratitis</taxon>
    </lineage>
</organism>
<proteinExistence type="predicted"/>
<comment type="caution">
    <text evidence="2">The sequence shown here is derived from an EMBL/GenBank/DDBJ whole genome shotgun (WGS) entry which is preliminary data.</text>
</comment>
<evidence type="ECO:0000313" key="2">
    <source>
        <dbReference type="EMBL" id="CAD6999952.1"/>
    </source>
</evidence>
<dbReference type="Proteomes" id="UP000606786">
    <property type="component" value="Unassembled WGS sequence"/>
</dbReference>
<keyword evidence="1" id="KW-0732">Signal</keyword>
<feature type="chain" id="PRO_5032970724" evidence="1">
    <location>
        <begin position="24"/>
        <end position="129"/>
    </location>
</feature>
<sequence>MNTRTIFTQALLCCTLLFVATSAAPLEESKIAVPEIVIDATVQTKAHIEIPERVAKDLLKALMEALQNSKVSGEISAQNHVSTLGEESLKQIGGSQGRAGCDAGSCGMYCIALGFHGGYCTIYGACGCV</sequence>
<name>A0A811UL82_CERCA</name>
<feature type="signal peptide" evidence="1">
    <location>
        <begin position="1"/>
        <end position="23"/>
    </location>
</feature>
<keyword evidence="3" id="KW-1185">Reference proteome</keyword>
<dbReference type="EMBL" id="CAJHJT010000012">
    <property type="protein sequence ID" value="CAD6999952.1"/>
    <property type="molecule type" value="Genomic_DNA"/>
</dbReference>
<reference evidence="2" key="1">
    <citation type="submission" date="2020-11" db="EMBL/GenBank/DDBJ databases">
        <authorList>
            <person name="Whitehead M."/>
        </authorList>
    </citation>
    <scope>NUCLEOTIDE SEQUENCE</scope>
    <source>
        <strain evidence="2">EGII</strain>
    </source>
</reference>